<dbReference type="AlphaFoldDB" id="A0A0C9V195"/>
<sequence length="80" mass="9140">MLLTRRGAIPRRILRTRTPHVPVLPPSPPISLSSSLSLLLTLTPLTPLLRCFWDTLRPLRLLVPTVPTHLHTLALKRRKR</sequence>
<gene>
    <name evidence="1" type="ORF">M422DRAFT_36264</name>
</gene>
<evidence type="ECO:0000313" key="2">
    <source>
        <dbReference type="Proteomes" id="UP000054279"/>
    </source>
</evidence>
<dbReference type="Proteomes" id="UP000054279">
    <property type="component" value="Unassembled WGS sequence"/>
</dbReference>
<organism evidence="1 2">
    <name type="scientific">Sphaerobolus stellatus (strain SS14)</name>
    <dbReference type="NCBI Taxonomy" id="990650"/>
    <lineage>
        <taxon>Eukaryota</taxon>
        <taxon>Fungi</taxon>
        <taxon>Dikarya</taxon>
        <taxon>Basidiomycota</taxon>
        <taxon>Agaricomycotina</taxon>
        <taxon>Agaricomycetes</taxon>
        <taxon>Phallomycetidae</taxon>
        <taxon>Geastrales</taxon>
        <taxon>Sphaerobolaceae</taxon>
        <taxon>Sphaerobolus</taxon>
    </lineage>
</organism>
<dbReference type="EMBL" id="KN837244">
    <property type="protein sequence ID" value="KIJ31341.1"/>
    <property type="molecule type" value="Genomic_DNA"/>
</dbReference>
<evidence type="ECO:0000313" key="1">
    <source>
        <dbReference type="EMBL" id="KIJ31341.1"/>
    </source>
</evidence>
<keyword evidence="2" id="KW-1185">Reference proteome</keyword>
<name>A0A0C9V195_SPHS4</name>
<dbReference type="HOGENOM" id="CLU_2591327_0_0_1"/>
<protein>
    <submittedName>
        <fullName evidence="1">Uncharacterized protein</fullName>
    </submittedName>
</protein>
<accession>A0A0C9V195</accession>
<proteinExistence type="predicted"/>
<reference evidence="1 2" key="1">
    <citation type="submission" date="2014-06" db="EMBL/GenBank/DDBJ databases">
        <title>Evolutionary Origins and Diversification of the Mycorrhizal Mutualists.</title>
        <authorList>
            <consortium name="DOE Joint Genome Institute"/>
            <consortium name="Mycorrhizal Genomics Consortium"/>
            <person name="Kohler A."/>
            <person name="Kuo A."/>
            <person name="Nagy L.G."/>
            <person name="Floudas D."/>
            <person name="Copeland A."/>
            <person name="Barry K.W."/>
            <person name="Cichocki N."/>
            <person name="Veneault-Fourrey C."/>
            <person name="LaButti K."/>
            <person name="Lindquist E.A."/>
            <person name="Lipzen A."/>
            <person name="Lundell T."/>
            <person name="Morin E."/>
            <person name="Murat C."/>
            <person name="Riley R."/>
            <person name="Ohm R."/>
            <person name="Sun H."/>
            <person name="Tunlid A."/>
            <person name="Henrissat B."/>
            <person name="Grigoriev I.V."/>
            <person name="Hibbett D.S."/>
            <person name="Martin F."/>
        </authorList>
    </citation>
    <scope>NUCLEOTIDE SEQUENCE [LARGE SCALE GENOMIC DNA]</scope>
    <source>
        <strain evidence="1 2">SS14</strain>
    </source>
</reference>